<evidence type="ECO:0000256" key="2">
    <source>
        <dbReference type="ARBA" id="ARBA00012729"/>
    </source>
</evidence>
<evidence type="ECO:0000256" key="5">
    <source>
        <dbReference type="SAM" id="Phobius"/>
    </source>
</evidence>
<organism evidence="8 9">
    <name type="scientific">Imshaugia aleurites</name>
    <dbReference type="NCBI Taxonomy" id="172621"/>
    <lineage>
        <taxon>Eukaryota</taxon>
        <taxon>Fungi</taxon>
        <taxon>Dikarya</taxon>
        <taxon>Ascomycota</taxon>
        <taxon>Pezizomycotina</taxon>
        <taxon>Lecanoromycetes</taxon>
        <taxon>OSLEUM clade</taxon>
        <taxon>Lecanoromycetidae</taxon>
        <taxon>Lecanorales</taxon>
        <taxon>Lecanorineae</taxon>
        <taxon>Parmeliaceae</taxon>
        <taxon>Imshaugia</taxon>
    </lineage>
</organism>
<evidence type="ECO:0000256" key="4">
    <source>
        <dbReference type="PROSITE-ProRule" id="PRU00261"/>
    </source>
</evidence>
<dbReference type="PANTHER" id="PTHR11177:SF397">
    <property type="entry name" value="CHITINASE"/>
    <property type="match status" value="1"/>
</dbReference>
<dbReference type="GO" id="GO:0008843">
    <property type="term" value="F:endochitinase activity"/>
    <property type="evidence" value="ECO:0007669"/>
    <property type="project" value="UniProtKB-EC"/>
</dbReference>
<dbReference type="InterPro" id="IPR017853">
    <property type="entry name" value="GH"/>
</dbReference>
<keyword evidence="5" id="KW-1133">Transmembrane helix</keyword>
<dbReference type="InterPro" id="IPR001223">
    <property type="entry name" value="Glyco_hydro18_cat"/>
</dbReference>
<dbReference type="PANTHER" id="PTHR11177">
    <property type="entry name" value="CHITINASE"/>
    <property type="match status" value="1"/>
</dbReference>
<dbReference type="InterPro" id="IPR001002">
    <property type="entry name" value="Chitin-bd_1"/>
</dbReference>
<name>A0A8H3IN02_9LECA</name>
<evidence type="ECO:0000313" key="9">
    <source>
        <dbReference type="Proteomes" id="UP000664534"/>
    </source>
</evidence>
<dbReference type="InterPro" id="IPR029070">
    <property type="entry name" value="Chitinase_insertion_sf"/>
</dbReference>
<feature type="disulfide bond" evidence="4">
    <location>
        <begin position="102"/>
        <end position="106"/>
    </location>
</feature>
<dbReference type="SMART" id="SM00636">
    <property type="entry name" value="Glyco_18"/>
    <property type="match status" value="1"/>
</dbReference>
<dbReference type="Proteomes" id="UP000664534">
    <property type="component" value="Unassembled WGS sequence"/>
</dbReference>
<dbReference type="Gene3D" id="3.10.50.10">
    <property type="match status" value="1"/>
</dbReference>
<dbReference type="Gene3D" id="3.20.20.80">
    <property type="entry name" value="Glycosidases"/>
    <property type="match status" value="1"/>
</dbReference>
<dbReference type="SUPFAM" id="SSF57016">
    <property type="entry name" value="Plant lectins/antimicrobial peptides"/>
    <property type="match status" value="1"/>
</dbReference>
<sequence length="1117" mass="121211">MADEHSSKRRAAGGLSILLLGTLLAFVIYPWYNSGVDLSSSVIAARQADALDFQDMPDHLTNATLERRQSYQCGPSSPCANGACCGASGYCGYGPTYCGKGCISNCGAVAECVSTASVAQHWTSVELEGCQSNCVLNPSPPGGGADEAILTKKVIGYYESWAASLTCHEIKPTDLPLDAFTHINFAFAYIDPGSYEIVTMDTSTPSNLFADTTNVKSIKPDLSVFVSVGGWSFSDNNTATQLLYGEIAADAGKRQTFADNVVKFMRQYTFDGLDIDWGYPGAPDRGGNPDDTKNYILLMQTLRSTFDASGGKYGLTFTTPSSYWYLRWFDLPNMMRYADWTNFMTYDLHGVRDASDPIGAVVQGHTNLTEIKSAAELFWRVDISPADIVMGFGFYGRSFTLSDPSCTTPGCPFSGASNPSPCTATGGILGYYEILDVLDENPSIQPVHDTNDAVMYFVFDQNQWVSFDNEETFQQKVNWANSVGLGGAMIWASDLDDEKYTAHTALLGRSVVSTSSLQLKDKALYAPQAVISSIAGDNGQDCFAYKGKCLKIDDTKSMQAACGSGFTVVGWDDAGCGSKKCVRPNIYTAANPFAVQRVKHQSSVSGVVTIMDKDRLQTVMPSARREKSTSKESDLLGVAVSLATAIPIINARLRLHKMSSLLSEWKNSALHQCRELLGRNKDILLSGPNPSDRLSKCSEVIVEMAKMYGALVGPVTPAFCSYNLCKNPGFCTNDGNPGIAQNKRDIAVIDSESSKGLHTVEKRGQDHYVANLPDGINLVIIAIVVRSISELFRDRNANSGPVQPIRTQFRLRPGTCIGAAIDLIPIGPGTNPTGLTGDQTEHPLEPQFSKRYLETITRGLLRGATAPPNNLQPVNAGNIGRYWNHPLHQLGQYPKVGGPSCIQPFTANDRMMEGFGSIDWPKPLMAVDQQINSPKGRMFKLQPPISANRLTLLARSAVQNDQQSDADALLSSIRSAFAIFEYMNTNEFVTNYNIARNQVRTQIGYIETVFANANIPITGATAWWDVVLDDFMRQMEDYMIGWVTQAIATAEAAYVARNANLPPGQTLRTWASVRTTLNQWRAMVVTNGGQGLRFAAATYSAAVQLPQPPGGTGGGSA</sequence>
<feature type="domain" description="GH18" evidence="7">
    <location>
        <begin position="152"/>
        <end position="513"/>
    </location>
</feature>
<keyword evidence="9" id="KW-1185">Reference proteome</keyword>
<dbReference type="AlphaFoldDB" id="A0A8H3IN02"/>
<dbReference type="Pfam" id="PF00704">
    <property type="entry name" value="Glyco_hydro_18"/>
    <property type="match status" value="1"/>
</dbReference>
<dbReference type="InterPro" id="IPR011583">
    <property type="entry name" value="Chitinase_II/V-like_cat"/>
</dbReference>
<dbReference type="InterPro" id="IPR036861">
    <property type="entry name" value="Endochitinase-like_sf"/>
</dbReference>
<dbReference type="SUPFAM" id="SSF54556">
    <property type="entry name" value="Chitinase insertion domain"/>
    <property type="match status" value="1"/>
</dbReference>
<keyword evidence="3 4" id="KW-0147">Chitin-binding</keyword>
<reference evidence="8" key="1">
    <citation type="submission" date="2021-03" db="EMBL/GenBank/DDBJ databases">
        <authorList>
            <person name="Tagirdzhanova G."/>
        </authorList>
    </citation>
    <scope>NUCLEOTIDE SEQUENCE</scope>
</reference>
<evidence type="ECO:0000259" key="6">
    <source>
        <dbReference type="PROSITE" id="PS50941"/>
    </source>
</evidence>
<feature type="domain" description="Chitin-binding type-1" evidence="6">
    <location>
        <begin position="70"/>
        <end position="108"/>
    </location>
</feature>
<dbReference type="PROSITE" id="PS50941">
    <property type="entry name" value="CHIT_BIND_I_2"/>
    <property type="match status" value="1"/>
</dbReference>
<comment type="caution">
    <text evidence="8">The sequence shown here is derived from an EMBL/GenBank/DDBJ whole genome shotgun (WGS) entry which is preliminary data.</text>
</comment>
<dbReference type="GO" id="GO:0005975">
    <property type="term" value="P:carbohydrate metabolic process"/>
    <property type="evidence" value="ECO:0007669"/>
    <property type="project" value="InterPro"/>
</dbReference>
<gene>
    <name evidence="8" type="ORF">IMSHALPRED_006357</name>
</gene>
<dbReference type="SUPFAM" id="SSF51445">
    <property type="entry name" value="(Trans)glycosidases"/>
    <property type="match status" value="1"/>
</dbReference>
<dbReference type="EC" id="3.2.1.14" evidence="2"/>
<feature type="disulfide bond" evidence="4">
    <location>
        <begin position="84"/>
        <end position="98"/>
    </location>
</feature>
<dbReference type="OrthoDB" id="73875at2759"/>
<dbReference type="InterPro" id="IPR050314">
    <property type="entry name" value="Glycosyl_Hydrlase_18"/>
</dbReference>
<evidence type="ECO:0000256" key="1">
    <source>
        <dbReference type="ARBA" id="ARBA00008682"/>
    </source>
</evidence>
<keyword evidence="5" id="KW-0812">Transmembrane</keyword>
<dbReference type="PROSITE" id="PS51910">
    <property type="entry name" value="GH18_2"/>
    <property type="match status" value="1"/>
</dbReference>
<evidence type="ECO:0000256" key="3">
    <source>
        <dbReference type="ARBA" id="ARBA00022669"/>
    </source>
</evidence>
<accession>A0A8H3IN02</accession>
<comment type="caution">
    <text evidence="4">Lacks conserved residue(s) required for the propagation of feature annotation.</text>
</comment>
<dbReference type="Gene3D" id="3.30.60.10">
    <property type="entry name" value="Endochitinase-like"/>
    <property type="match status" value="1"/>
</dbReference>
<feature type="disulfide bond" evidence="4">
    <location>
        <begin position="79"/>
        <end position="91"/>
    </location>
</feature>
<dbReference type="SMART" id="SM00270">
    <property type="entry name" value="ChtBD1"/>
    <property type="match status" value="1"/>
</dbReference>
<keyword evidence="4" id="KW-1015">Disulfide bond</keyword>
<dbReference type="EMBL" id="CAJPDT010000038">
    <property type="protein sequence ID" value="CAF9925028.1"/>
    <property type="molecule type" value="Genomic_DNA"/>
</dbReference>
<proteinExistence type="inferred from homology"/>
<evidence type="ECO:0000259" key="7">
    <source>
        <dbReference type="PROSITE" id="PS51910"/>
    </source>
</evidence>
<keyword evidence="5" id="KW-0472">Membrane</keyword>
<feature type="transmembrane region" description="Helical" evidence="5">
    <location>
        <begin position="12"/>
        <end position="32"/>
    </location>
</feature>
<evidence type="ECO:0000313" key="8">
    <source>
        <dbReference type="EMBL" id="CAF9925028.1"/>
    </source>
</evidence>
<dbReference type="GO" id="GO:0008061">
    <property type="term" value="F:chitin binding"/>
    <property type="evidence" value="ECO:0007669"/>
    <property type="project" value="UniProtKB-UniRule"/>
</dbReference>
<comment type="similarity">
    <text evidence="1">Belongs to the glycosyl hydrolase 18 family. Chitinase class V subfamily.</text>
</comment>
<protein>
    <recommendedName>
        <fullName evidence="2">chitinase</fullName>
        <ecNumber evidence="2">3.2.1.14</ecNumber>
    </recommendedName>
</protein>
<dbReference type="CDD" id="cd06922">
    <property type="entry name" value="ChtBD1_GH18_1"/>
    <property type="match status" value="1"/>
</dbReference>